<dbReference type="SUPFAM" id="SSF100985">
    <property type="entry name" value="Sporulation inhibitor Sda"/>
    <property type="match status" value="1"/>
</dbReference>
<dbReference type="InterPro" id="IPR015064">
    <property type="entry name" value="Sda"/>
</dbReference>
<dbReference type="Gene3D" id="1.10.287.1100">
    <property type="entry name" value="Sporulation inhibitor A"/>
    <property type="match status" value="1"/>
</dbReference>
<proteinExistence type="predicted"/>
<organism evidence="1 2">
    <name type="scientific">Aquibacillus salsiterrae</name>
    <dbReference type="NCBI Taxonomy" id="2950439"/>
    <lineage>
        <taxon>Bacteria</taxon>
        <taxon>Bacillati</taxon>
        <taxon>Bacillota</taxon>
        <taxon>Bacilli</taxon>
        <taxon>Bacillales</taxon>
        <taxon>Bacillaceae</taxon>
        <taxon>Aquibacillus</taxon>
    </lineage>
</organism>
<dbReference type="RefSeq" id="WP_272444819.1">
    <property type="nucleotide sequence ID" value="NZ_JAMQKC010000002.1"/>
</dbReference>
<name>A0A9X3WBR9_9BACI</name>
<accession>A0A9X3WBR9</accession>
<comment type="caution">
    <text evidence="1">The sequence shown here is derived from an EMBL/GenBank/DDBJ whole genome shotgun (WGS) entry which is preliminary data.</text>
</comment>
<evidence type="ECO:0000313" key="2">
    <source>
        <dbReference type="Proteomes" id="UP001145069"/>
    </source>
</evidence>
<evidence type="ECO:0000313" key="1">
    <source>
        <dbReference type="EMBL" id="MDC3415843.1"/>
    </source>
</evidence>
<keyword evidence="2" id="KW-1185">Reference proteome</keyword>
<dbReference type="InterPro" id="IPR036916">
    <property type="entry name" value="Sda_sf"/>
</dbReference>
<sequence length="44" mass="4994">MSGSLTSLNDTCLLNAYEKAILINLEDDFIELLYDEICRRGLIT</sequence>
<reference evidence="1" key="1">
    <citation type="submission" date="2022-06" db="EMBL/GenBank/DDBJ databases">
        <title>Aquibacillus sp. a new bacterium isolated from soil saline samples.</title>
        <authorList>
            <person name="Galisteo C."/>
            <person name="De La Haba R."/>
            <person name="Sanchez-Porro C."/>
            <person name="Ventosa A."/>
        </authorList>
    </citation>
    <scope>NUCLEOTIDE SEQUENCE</scope>
    <source>
        <strain evidence="1">3ASR75-54</strain>
    </source>
</reference>
<dbReference type="Pfam" id="PF08970">
    <property type="entry name" value="Sda"/>
    <property type="match status" value="1"/>
</dbReference>
<gene>
    <name evidence="1" type="ORF">NC799_02835</name>
</gene>
<dbReference type="Proteomes" id="UP001145069">
    <property type="component" value="Unassembled WGS sequence"/>
</dbReference>
<dbReference type="EMBL" id="JAMQKC010000002">
    <property type="protein sequence ID" value="MDC3415843.1"/>
    <property type="molecule type" value="Genomic_DNA"/>
</dbReference>
<protein>
    <submittedName>
        <fullName evidence="1">Sporulation histidine kinase inhibitor Sda</fullName>
    </submittedName>
</protein>
<dbReference type="AlphaFoldDB" id="A0A9X3WBR9"/>